<feature type="compositionally biased region" description="Low complexity" evidence="3">
    <location>
        <begin position="161"/>
        <end position="178"/>
    </location>
</feature>
<protein>
    <recommendedName>
        <fullName evidence="5">Peptidase S1 domain-containing protein</fullName>
    </recommendedName>
</protein>
<dbReference type="EMBL" id="MTYJ01000276">
    <property type="protein sequence ID" value="OWA52587.1"/>
    <property type="molecule type" value="Genomic_DNA"/>
</dbReference>
<evidence type="ECO:0000313" key="6">
    <source>
        <dbReference type="EMBL" id="OWA52587.1"/>
    </source>
</evidence>
<dbReference type="GO" id="GO:0004252">
    <property type="term" value="F:serine-type endopeptidase activity"/>
    <property type="evidence" value="ECO:0007669"/>
    <property type="project" value="InterPro"/>
</dbReference>
<evidence type="ECO:0000256" key="1">
    <source>
        <dbReference type="ARBA" id="ARBA00023157"/>
    </source>
</evidence>
<feature type="compositionally biased region" description="Low complexity" evidence="3">
    <location>
        <begin position="782"/>
        <end position="853"/>
    </location>
</feature>
<dbReference type="InterPro" id="IPR001254">
    <property type="entry name" value="Trypsin_dom"/>
</dbReference>
<dbReference type="PROSITE" id="PS50240">
    <property type="entry name" value="TRYPSIN_DOM"/>
    <property type="match status" value="3"/>
</dbReference>
<dbReference type="SMART" id="SM00020">
    <property type="entry name" value="Tryp_SPc"/>
    <property type="match status" value="3"/>
</dbReference>
<evidence type="ECO:0000256" key="2">
    <source>
        <dbReference type="ARBA" id="ARBA00024195"/>
    </source>
</evidence>
<sequence length="1186" mass="124603">MANFISRFVLLGFFISTLWITSSHVSGFKIISGKGVGGVRRFRPTVTTSTTDTTTDTTTTTSEPNTKKRKNISSTSLDPFKVCGLTGDLLIDSFGLAGQFSALRNIRRIQRDDALEEDGIGSEEEEEVEWIDVEGRSFRNPKRRKIQNGAKESATGESLVSSTSATTTRTTAKSSPPKAVRVKSIKTTTTTTTSTIAPLVVNPSASTSRFCWQVLITATTPSGVKQTCSGAIVGTRTVLTVGQCLLDAASRDQLQVSAFKVIVGMPNDRASSSGSDSQDDCTETFSVSAATLHPQYNDGTNDNDIAVLSLTNAIDIDNKPCACMLCMKNRQPTVGETCIVSGFGNILTGVAGITGSSDSDPVPFKWTTQKIVDQKNTTVCPALQDARSGAMTGANNFYCTSGPADLDSCVADQGSALVCFDPDTVSHYLAGLMSFSSATCNHALGMQSVKLANYLDWILEVVRPKEEASTTTTTTSRSVAPAGQNVVRKKQAITKQCGLPGNGVLDAFGIVSQFTSKSIIRRRFPGGPQMHETERRRVESAEIFGRIIGGADSTLDQICWQGFIVANLPDGSGAVTCGAMIIGTRTILTTATCLLDLNLSPIKASAISVVVGARNTNAPNSGDPTGCEEEYQVQTVTNHPQFIYNTANNDIAVLTLSTAIDIQNKALPRDPIPLKWVNQTINQQNTATSGNCAVFQDTDGTETDVNNFICSNGAVGQDQCVGDNGGPLTCFNPVTRSYYAAGIISFGTANCGTGGAGQSVKLDNYLSWITANSLPGDVVIQPSTPATTTTPTPTTTTTSTTTTTTQTTTVPTVPTTSSPTTTTSSPTTTTSSPATTTTSRPTTGTSTSTTSTPLVTFIPPPGPKRCGLPGNNAVDPFGIVGQFGGKTSKDLLARLSATLLQKRVSRPLDRIIGGFDALPAEICWQAFILGDLPSSQGAVYCGGIIIGSQTILTTASCILDLNHNPIAASAIFVTVGAINDNAPASNANDPLQCAQEYTVQTVTVHPQFAYSTNDNDIALLTLSAPIDIQNKPCACTLCLTDRVPQRNEVCVMSGYGEETNDGTALRNPVPLKWVKQTIQQQGGVSSTLCASFTDPSGSRQTNLANFLCSAGVVGQDQCISDNGGPLACYNPTTGSYYAAGIISFSSSPCGTGDGGQSVKIVNYLQWIADNSLAGDVAINSTTDLAV</sequence>
<dbReference type="Proteomes" id="UP000192578">
    <property type="component" value="Unassembled WGS sequence"/>
</dbReference>
<feature type="domain" description="Peptidase S1" evidence="5">
    <location>
        <begin position="547"/>
        <end position="774"/>
    </location>
</feature>
<dbReference type="PANTHER" id="PTHR24256">
    <property type="entry name" value="TRYPTASE-RELATED"/>
    <property type="match status" value="1"/>
</dbReference>
<evidence type="ECO:0000313" key="7">
    <source>
        <dbReference type="Proteomes" id="UP000192578"/>
    </source>
</evidence>
<feature type="domain" description="Peptidase S1" evidence="5">
    <location>
        <begin position="200"/>
        <end position="463"/>
    </location>
</feature>
<evidence type="ECO:0000259" key="5">
    <source>
        <dbReference type="PROSITE" id="PS50240"/>
    </source>
</evidence>
<dbReference type="InterPro" id="IPR001314">
    <property type="entry name" value="Peptidase_S1A"/>
</dbReference>
<dbReference type="CDD" id="cd00190">
    <property type="entry name" value="Tryp_SPc"/>
    <property type="match status" value="1"/>
</dbReference>
<dbReference type="PRINTS" id="PR00722">
    <property type="entry name" value="CHYMOTRYPSIN"/>
</dbReference>
<comment type="caution">
    <text evidence="6">The sequence shown here is derived from an EMBL/GenBank/DDBJ whole genome shotgun (WGS) entry which is preliminary data.</text>
</comment>
<evidence type="ECO:0000256" key="3">
    <source>
        <dbReference type="SAM" id="MobiDB-lite"/>
    </source>
</evidence>
<feature type="region of interest" description="Disordered" evidence="3">
    <location>
        <begin position="776"/>
        <end position="856"/>
    </location>
</feature>
<feature type="compositionally biased region" description="Low complexity" evidence="3">
    <location>
        <begin position="47"/>
        <end position="62"/>
    </location>
</feature>
<feature type="domain" description="Peptidase S1" evidence="5">
    <location>
        <begin position="911"/>
        <end position="1172"/>
    </location>
</feature>
<dbReference type="GO" id="GO:0006508">
    <property type="term" value="P:proteolysis"/>
    <property type="evidence" value="ECO:0007669"/>
    <property type="project" value="InterPro"/>
</dbReference>
<dbReference type="AlphaFoldDB" id="A0A9X6NEB2"/>
<feature type="region of interest" description="Disordered" evidence="3">
    <location>
        <begin position="142"/>
        <end position="178"/>
    </location>
</feature>
<feature type="chain" id="PRO_5040936046" description="Peptidase S1 domain-containing protein" evidence="4">
    <location>
        <begin position="28"/>
        <end position="1186"/>
    </location>
</feature>
<dbReference type="SUPFAM" id="SSF50494">
    <property type="entry name" value="Trypsin-like serine proteases"/>
    <property type="match status" value="3"/>
</dbReference>
<gene>
    <name evidence="6" type="ORF">BV898_17038</name>
</gene>
<keyword evidence="7" id="KW-1185">Reference proteome</keyword>
<dbReference type="InterPro" id="IPR043504">
    <property type="entry name" value="Peptidase_S1_PA_chymotrypsin"/>
</dbReference>
<feature type="signal peptide" evidence="4">
    <location>
        <begin position="1"/>
        <end position="27"/>
    </location>
</feature>
<dbReference type="InterPro" id="IPR009003">
    <property type="entry name" value="Peptidase_S1_PA"/>
</dbReference>
<dbReference type="OrthoDB" id="6261922at2759"/>
<comment type="similarity">
    <text evidence="2">Belongs to the peptidase S1 family. CLIP subfamily.</text>
</comment>
<reference evidence="7" key="1">
    <citation type="submission" date="2017-01" db="EMBL/GenBank/DDBJ databases">
        <title>Comparative genomics of anhydrobiosis in the tardigrade Hypsibius dujardini.</title>
        <authorList>
            <person name="Yoshida Y."/>
            <person name="Koutsovoulos G."/>
            <person name="Laetsch D."/>
            <person name="Stevens L."/>
            <person name="Kumar S."/>
            <person name="Horikawa D."/>
            <person name="Ishino K."/>
            <person name="Komine S."/>
            <person name="Tomita M."/>
            <person name="Blaxter M."/>
            <person name="Arakawa K."/>
        </authorList>
    </citation>
    <scope>NUCLEOTIDE SEQUENCE [LARGE SCALE GENOMIC DNA]</scope>
    <source>
        <strain evidence="7">Z151</strain>
    </source>
</reference>
<keyword evidence="1" id="KW-1015">Disulfide bond</keyword>
<dbReference type="Pfam" id="PF00089">
    <property type="entry name" value="Trypsin"/>
    <property type="match status" value="3"/>
</dbReference>
<accession>A0A9X6NEB2</accession>
<dbReference type="InterPro" id="IPR051487">
    <property type="entry name" value="Ser/Thr_Proteases_Immune/Dev"/>
</dbReference>
<keyword evidence="4" id="KW-0732">Signal</keyword>
<proteinExistence type="inferred from homology"/>
<organism evidence="6 7">
    <name type="scientific">Hypsibius exemplaris</name>
    <name type="common">Freshwater tardigrade</name>
    <dbReference type="NCBI Taxonomy" id="2072580"/>
    <lineage>
        <taxon>Eukaryota</taxon>
        <taxon>Metazoa</taxon>
        <taxon>Ecdysozoa</taxon>
        <taxon>Tardigrada</taxon>
        <taxon>Eutardigrada</taxon>
        <taxon>Parachela</taxon>
        <taxon>Hypsibioidea</taxon>
        <taxon>Hypsibiidae</taxon>
        <taxon>Hypsibius</taxon>
    </lineage>
</organism>
<evidence type="ECO:0000256" key="4">
    <source>
        <dbReference type="SAM" id="SignalP"/>
    </source>
</evidence>
<name>A0A9X6NEB2_HYPEX</name>
<feature type="region of interest" description="Disordered" evidence="3">
    <location>
        <begin position="45"/>
        <end position="73"/>
    </location>
</feature>
<dbReference type="Gene3D" id="2.40.10.10">
    <property type="entry name" value="Trypsin-like serine proteases"/>
    <property type="match status" value="4"/>
</dbReference>